<dbReference type="InterPro" id="IPR046938">
    <property type="entry name" value="DNA_clamp_sf"/>
</dbReference>
<dbReference type="AlphaFoldDB" id="A0A6H1ZNJ1"/>
<organism evidence="2">
    <name type="scientific">viral metagenome</name>
    <dbReference type="NCBI Taxonomy" id="1070528"/>
    <lineage>
        <taxon>unclassified sequences</taxon>
        <taxon>metagenomes</taxon>
        <taxon>organismal metagenomes</taxon>
    </lineage>
</organism>
<dbReference type="GO" id="GO:0003677">
    <property type="term" value="F:DNA binding"/>
    <property type="evidence" value="ECO:0007669"/>
    <property type="project" value="InterPro"/>
</dbReference>
<evidence type="ECO:0000313" key="3">
    <source>
        <dbReference type="EMBL" id="QJH98880.1"/>
    </source>
</evidence>
<sequence>MKKDVRLVFETSNGEVMKKIFEYALVCGVEVLPLMFDENGIKIVFMDAAHVSLAKISIKKEFFEIYNGQDIKSLYIDLVSAKDIIKRIKGKIKLYLEKDYLNILTGTTEYRIRLAAPVEFGVLEPRMEFQNETIVDGASLAAAIENIIDLGTTSMFEALKNDLVISTGDKLRGGISRVEKSRVSESKLDKECKTFISSMYLKDCLGLVKLANIVKVYIAEKYPIMFDIESIGADIKIFIAPRLFAESEEPEELEDRVIV</sequence>
<name>A0A6H1ZNJ1_9ZZZZ</name>
<evidence type="ECO:0000259" key="1">
    <source>
        <dbReference type="Pfam" id="PF00705"/>
    </source>
</evidence>
<accession>A0A6H1ZNJ1</accession>
<feature type="domain" description="Proliferating cell nuclear antigen PCNA N-terminal" evidence="1">
    <location>
        <begin position="12"/>
        <end position="90"/>
    </location>
</feature>
<dbReference type="EMBL" id="MT144756">
    <property type="protein sequence ID" value="QJH98880.1"/>
    <property type="molecule type" value="Genomic_DNA"/>
</dbReference>
<dbReference type="GO" id="GO:0006275">
    <property type="term" value="P:regulation of DNA replication"/>
    <property type="evidence" value="ECO:0007669"/>
    <property type="project" value="InterPro"/>
</dbReference>
<gene>
    <name evidence="2" type="ORF">TM448A01384_0012</name>
    <name evidence="3" type="ORF">TM448B01418_0011</name>
</gene>
<dbReference type="SUPFAM" id="SSF55979">
    <property type="entry name" value="DNA clamp"/>
    <property type="match status" value="2"/>
</dbReference>
<dbReference type="InterPro" id="IPR022648">
    <property type="entry name" value="Pr_cel_nuc_antig_N"/>
</dbReference>
<dbReference type="Pfam" id="PF00705">
    <property type="entry name" value="PCNA_N"/>
    <property type="match status" value="1"/>
</dbReference>
<dbReference type="Gene3D" id="3.70.10.10">
    <property type="match status" value="1"/>
</dbReference>
<reference evidence="2" key="1">
    <citation type="submission" date="2020-03" db="EMBL/GenBank/DDBJ databases">
        <title>The deep terrestrial virosphere.</title>
        <authorList>
            <person name="Holmfeldt K."/>
            <person name="Nilsson E."/>
            <person name="Simone D."/>
            <person name="Lopez-Fernandez M."/>
            <person name="Wu X."/>
            <person name="de Brujin I."/>
            <person name="Lundin D."/>
            <person name="Andersson A."/>
            <person name="Bertilsson S."/>
            <person name="Dopson M."/>
        </authorList>
    </citation>
    <scope>NUCLEOTIDE SEQUENCE</scope>
    <source>
        <strain evidence="2">TM448A01384</strain>
        <strain evidence="3">TM448B01418</strain>
    </source>
</reference>
<dbReference type="EMBL" id="MT144139">
    <property type="protein sequence ID" value="QJA49486.1"/>
    <property type="molecule type" value="Genomic_DNA"/>
</dbReference>
<protein>
    <recommendedName>
        <fullName evidence="1">Proliferating cell nuclear antigen PCNA N-terminal domain-containing protein</fullName>
    </recommendedName>
</protein>
<evidence type="ECO:0000313" key="2">
    <source>
        <dbReference type="EMBL" id="QJA49486.1"/>
    </source>
</evidence>
<proteinExistence type="predicted"/>